<keyword evidence="4" id="KW-1185">Reference proteome</keyword>
<dbReference type="SUPFAM" id="SSF51905">
    <property type="entry name" value="FAD/NAD(P)-binding domain"/>
    <property type="match status" value="1"/>
</dbReference>
<dbReference type="Pfam" id="PF01593">
    <property type="entry name" value="Amino_oxidase"/>
    <property type="match status" value="1"/>
</dbReference>
<evidence type="ECO:0000259" key="2">
    <source>
        <dbReference type="Pfam" id="PF01593"/>
    </source>
</evidence>
<dbReference type="InterPro" id="IPR036188">
    <property type="entry name" value="FAD/NAD-bd_sf"/>
</dbReference>
<gene>
    <name evidence="3" type="ORF">PGH07_10460</name>
</gene>
<organism evidence="3 4">
    <name type="scientific">Sulfurovum zhangzhouensis</name>
    <dbReference type="NCBI Taxonomy" id="3019067"/>
    <lineage>
        <taxon>Bacteria</taxon>
        <taxon>Pseudomonadati</taxon>
        <taxon>Campylobacterota</taxon>
        <taxon>Epsilonproteobacteria</taxon>
        <taxon>Campylobacterales</taxon>
        <taxon>Sulfurovaceae</taxon>
        <taxon>Sulfurovum</taxon>
    </lineage>
</organism>
<dbReference type="InterPro" id="IPR050703">
    <property type="entry name" value="Flavin_MAO"/>
</dbReference>
<evidence type="ECO:0000313" key="4">
    <source>
        <dbReference type="Proteomes" id="UP001169069"/>
    </source>
</evidence>
<name>A0ABT7R0I5_9BACT</name>
<evidence type="ECO:0000313" key="3">
    <source>
        <dbReference type="EMBL" id="MDM5272592.1"/>
    </source>
</evidence>
<evidence type="ECO:0000256" key="1">
    <source>
        <dbReference type="ARBA" id="ARBA00005995"/>
    </source>
</evidence>
<accession>A0ABT7R0I5</accession>
<dbReference type="InterPro" id="IPR002937">
    <property type="entry name" value="Amino_oxidase"/>
</dbReference>
<dbReference type="EMBL" id="JAQIBD010000004">
    <property type="protein sequence ID" value="MDM5272592.1"/>
    <property type="molecule type" value="Genomic_DNA"/>
</dbReference>
<sequence>MKQRIIIIGAGISGLYAAMQLEQQFEVTILEARERVGGRALSINGHDLGPSWIWSHHKHALELVSSLGLEMFLQYTEGLALYQTTDVQCFNPPPQEPAARIVGGIGAFTEAIVNSLSKTQIRLNEAVTSIVKKSEGLQVYTKNTNYEADFVINTMPPRIAANIEYSPPLPFSQVELLRSIPTWMGYVVKVVVTYETAFWRDEGLSGFAFCHSRPLSEVHDAVTKDEAALFGFAGSRYADNDFKEKVIEQLTKLFGHKAKEYKNIYVVDWNREAFTAVIEDMAPLASHPQYGYDINAMDGKLLFAGTESSFGEGGYIEGAIRSALRNIDKVIKISEK</sequence>
<reference evidence="3" key="1">
    <citation type="submission" date="2023-01" db="EMBL/GenBank/DDBJ databases">
        <title>Sulfurovum sp. zt1-1 genome assembly.</title>
        <authorList>
            <person name="Wang J."/>
        </authorList>
    </citation>
    <scope>NUCLEOTIDE SEQUENCE</scope>
    <source>
        <strain evidence="3">Zt1-1</strain>
    </source>
</reference>
<dbReference type="PANTHER" id="PTHR43563">
    <property type="entry name" value="AMINE OXIDASE"/>
    <property type="match status" value="1"/>
</dbReference>
<comment type="similarity">
    <text evidence="1">Belongs to the flavin monoamine oxidase family.</text>
</comment>
<dbReference type="Gene3D" id="3.50.50.60">
    <property type="entry name" value="FAD/NAD(P)-binding domain"/>
    <property type="match status" value="2"/>
</dbReference>
<dbReference type="Proteomes" id="UP001169069">
    <property type="component" value="Unassembled WGS sequence"/>
</dbReference>
<proteinExistence type="inferred from homology"/>
<dbReference type="PANTHER" id="PTHR43563:SF1">
    <property type="entry name" value="AMINE OXIDASE [FLAVIN-CONTAINING] B"/>
    <property type="match status" value="1"/>
</dbReference>
<dbReference type="Pfam" id="PF13450">
    <property type="entry name" value="NAD_binding_8"/>
    <property type="match status" value="1"/>
</dbReference>
<protein>
    <submittedName>
        <fullName evidence="3">FAD-dependent oxidoreductase</fullName>
    </submittedName>
</protein>
<feature type="domain" description="Amine oxidase" evidence="2">
    <location>
        <begin position="98"/>
        <end position="325"/>
    </location>
</feature>
<dbReference type="SUPFAM" id="SSF54373">
    <property type="entry name" value="FAD-linked reductases, C-terminal domain"/>
    <property type="match status" value="1"/>
</dbReference>
<dbReference type="RefSeq" id="WP_289414417.1">
    <property type="nucleotide sequence ID" value="NZ_JAQIBD010000004.1"/>
</dbReference>
<comment type="caution">
    <text evidence="3">The sequence shown here is derived from an EMBL/GenBank/DDBJ whole genome shotgun (WGS) entry which is preliminary data.</text>
</comment>